<evidence type="ECO:0000313" key="2">
    <source>
        <dbReference type="Proteomes" id="UP000694892"/>
    </source>
</evidence>
<dbReference type="EMBL" id="CM004472">
    <property type="protein sequence ID" value="OCT85988.1"/>
    <property type="molecule type" value="Genomic_DNA"/>
</dbReference>
<dbReference type="AlphaFoldDB" id="A0A974D5F8"/>
<accession>A0A974D5F8</accession>
<proteinExistence type="predicted"/>
<evidence type="ECO:0000313" key="1">
    <source>
        <dbReference type="EMBL" id="OCT85988.1"/>
    </source>
</evidence>
<dbReference type="Proteomes" id="UP000694892">
    <property type="component" value="Chromosome 4L"/>
</dbReference>
<organism evidence="1 2">
    <name type="scientific">Xenopus laevis</name>
    <name type="common">African clawed frog</name>
    <dbReference type="NCBI Taxonomy" id="8355"/>
    <lineage>
        <taxon>Eukaryota</taxon>
        <taxon>Metazoa</taxon>
        <taxon>Chordata</taxon>
        <taxon>Craniata</taxon>
        <taxon>Vertebrata</taxon>
        <taxon>Euteleostomi</taxon>
        <taxon>Amphibia</taxon>
        <taxon>Batrachia</taxon>
        <taxon>Anura</taxon>
        <taxon>Pipoidea</taxon>
        <taxon>Pipidae</taxon>
        <taxon>Xenopodinae</taxon>
        <taxon>Xenopus</taxon>
        <taxon>Xenopus</taxon>
    </lineage>
</organism>
<reference evidence="2" key="1">
    <citation type="journal article" date="2016" name="Nature">
        <title>Genome evolution in the allotetraploid frog Xenopus laevis.</title>
        <authorList>
            <person name="Session A.M."/>
            <person name="Uno Y."/>
            <person name="Kwon T."/>
            <person name="Chapman J.A."/>
            <person name="Toyoda A."/>
            <person name="Takahashi S."/>
            <person name="Fukui A."/>
            <person name="Hikosaka A."/>
            <person name="Suzuki A."/>
            <person name="Kondo M."/>
            <person name="van Heeringen S.J."/>
            <person name="Quigley I."/>
            <person name="Heinz S."/>
            <person name="Ogino H."/>
            <person name="Ochi H."/>
            <person name="Hellsten U."/>
            <person name="Lyons J.B."/>
            <person name="Simakov O."/>
            <person name="Putnam N."/>
            <person name="Stites J."/>
            <person name="Kuroki Y."/>
            <person name="Tanaka T."/>
            <person name="Michiue T."/>
            <person name="Watanabe M."/>
            <person name="Bogdanovic O."/>
            <person name="Lister R."/>
            <person name="Georgiou G."/>
            <person name="Paranjpe S.S."/>
            <person name="van Kruijsbergen I."/>
            <person name="Shu S."/>
            <person name="Carlson J."/>
            <person name="Kinoshita T."/>
            <person name="Ohta Y."/>
            <person name="Mawaribuchi S."/>
            <person name="Jenkins J."/>
            <person name="Grimwood J."/>
            <person name="Schmutz J."/>
            <person name="Mitros T."/>
            <person name="Mozaffari S.V."/>
            <person name="Suzuki Y."/>
            <person name="Haramoto Y."/>
            <person name="Yamamoto T.S."/>
            <person name="Takagi C."/>
            <person name="Heald R."/>
            <person name="Miller K."/>
            <person name="Haudenschild C."/>
            <person name="Kitzman J."/>
            <person name="Nakayama T."/>
            <person name="Izutsu Y."/>
            <person name="Robert J."/>
            <person name="Fortriede J."/>
            <person name="Burns K."/>
            <person name="Lotay V."/>
            <person name="Karimi K."/>
            <person name="Yasuoka Y."/>
            <person name="Dichmann D.S."/>
            <person name="Flajnik M.F."/>
            <person name="Houston D.W."/>
            <person name="Shendure J."/>
            <person name="DuPasquier L."/>
            <person name="Vize P.D."/>
            <person name="Zorn A.M."/>
            <person name="Ito M."/>
            <person name="Marcotte E.M."/>
            <person name="Wallingford J.B."/>
            <person name="Ito Y."/>
            <person name="Asashima M."/>
            <person name="Ueno N."/>
            <person name="Matsuda Y."/>
            <person name="Veenstra G.J."/>
            <person name="Fujiyama A."/>
            <person name="Harland R.M."/>
            <person name="Taira M."/>
            <person name="Rokhsar D.S."/>
        </authorList>
    </citation>
    <scope>NUCLEOTIDE SEQUENCE [LARGE SCALE GENOMIC DNA]</scope>
    <source>
        <strain evidence="2">J</strain>
    </source>
</reference>
<protein>
    <submittedName>
        <fullName evidence="1">Uncharacterized protein</fullName>
    </submittedName>
</protein>
<name>A0A974D5F8_XENLA</name>
<sequence length="97" mass="10347">MTHSLVNQSYPVSVPFPNKIINGPGSAIFTSTGSYVAGTQTACDIIETPLDPFPFLYSPQADSLKGSHTELAGLHRVETGIHSDENLYPSNAALMNP</sequence>
<gene>
    <name evidence="1" type="ORF">XELAEV_18024158mg</name>
</gene>